<dbReference type="Gene3D" id="3.40.50.2300">
    <property type="match status" value="1"/>
</dbReference>
<dbReference type="PATRIC" id="fig|361183.4.peg.1541"/>
<proteinExistence type="predicted"/>
<keyword evidence="1" id="KW-0547">Nucleotide-binding</keyword>
<dbReference type="Proteomes" id="UP000057938">
    <property type="component" value="Chromosome"/>
</dbReference>
<dbReference type="EMBL" id="CP012669">
    <property type="protein sequence ID" value="ALE16860.1"/>
    <property type="molecule type" value="Genomic_DNA"/>
</dbReference>
<gene>
    <name evidence="5" type="ORF">AMC99_01568</name>
</gene>
<dbReference type="OrthoDB" id="9783172at2"/>
<evidence type="ECO:0000313" key="5">
    <source>
        <dbReference type="EMBL" id="ALE16860.1"/>
    </source>
</evidence>
<comment type="caution">
    <text evidence="3">Lacks conserved residue(s) required for the propagation of feature annotation.</text>
</comment>
<keyword evidence="6" id="KW-1185">Reference proteome</keyword>
<dbReference type="PANTHER" id="PTHR43384">
    <property type="entry name" value="SEPTUM SITE-DETERMINING PROTEIN MIND HOMOLOG, CHLOROPLASTIC-RELATED"/>
    <property type="match status" value="1"/>
</dbReference>
<reference evidence="5 6" key="1">
    <citation type="submission" date="2015-09" db="EMBL/GenBank/DDBJ databases">
        <title>Complete genome sequence of a benzo[a]pyrene-degrading bacterium Altererythrobacter epoxidivorans CGMCC 1.7731T.</title>
        <authorList>
            <person name="Li Z."/>
            <person name="Cheng H."/>
            <person name="Huo Y."/>
            <person name="Xu X."/>
        </authorList>
    </citation>
    <scope>NUCLEOTIDE SEQUENCE [LARGE SCALE GENOMIC DNA]</scope>
    <source>
        <strain evidence="5 6">CGMCC 1.7731</strain>
    </source>
</reference>
<dbReference type="Pfam" id="PF13614">
    <property type="entry name" value="AAA_31"/>
    <property type="match status" value="1"/>
</dbReference>
<evidence type="ECO:0000256" key="1">
    <source>
        <dbReference type="ARBA" id="ARBA00022741"/>
    </source>
</evidence>
<dbReference type="GO" id="GO:0051782">
    <property type="term" value="P:negative regulation of cell division"/>
    <property type="evidence" value="ECO:0007669"/>
    <property type="project" value="TreeGrafter"/>
</dbReference>
<dbReference type="STRING" id="361183.AMC99_01568"/>
<organism evidence="5 6">
    <name type="scientific">Altererythrobacter epoxidivorans</name>
    <dbReference type="NCBI Taxonomy" id="361183"/>
    <lineage>
        <taxon>Bacteria</taxon>
        <taxon>Pseudomonadati</taxon>
        <taxon>Pseudomonadota</taxon>
        <taxon>Alphaproteobacteria</taxon>
        <taxon>Sphingomonadales</taxon>
        <taxon>Erythrobacteraceae</taxon>
        <taxon>Altererythrobacter</taxon>
    </lineage>
</organism>
<dbReference type="GO" id="GO:0005829">
    <property type="term" value="C:cytosol"/>
    <property type="evidence" value="ECO:0007669"/>
    <property type="project" value="TreeGrafter"/>
</dbReference>
<dbReference type="GO" id="GO:0000160">
    <property type="term" value="P:phosphorelay signal transduction system"/>
    <property type="evidence" value="ECO:0007669"/>
    <property type="project" value="InterPro"/>
</dbReference>
<evidence type="ECO:0000256" key="3">
    <source>
        <dbReference type="PROSITE-ProRule" id="PRU00169"/>
    </source>
</evidence>
<dbReference type="SUPFAM" id="SSF52172">
    <property type="entry name" value="CheY-like"/>
    <property type="match status" value="1"/>
</dbReference>
<feature type="domain" description="Response regulatory" evidence="4">
    <location>
        <begin position="1"/>
        <end position="131"/>
    </location>
</feature>
<dbReference type="PROSITE" id="PS50110">
    <property type="entry name" value="RESPONSE_REGULATORY"/>
    <property type="match status" value="1"/>
</dbReference>
<dbReference type="KEGG" id="aep:AMC99_01568"/>
<dbReference type="InterPro" id="IPR027417">
    <property type="entry name" value="P-loop_NTPase"/>
</dbReference>
<protein>
    <submittedName>
        <fullName evidence="5">Type II /IV secretion system ATPase TadZ /CpaE, associated with Flp pilus assembly</fullName>
    </submittedName>
</protein>
<dbReference type="AlphaFoldDB" id="A0A0M4M8B5"/>
<sequence>MGRIENIYEPPMKQATDLPKGVYLIAQPSVMSGAEPISGDVTTIECSVDEQLPMSELGSASIVVIEVDPASRNSLDRVDRLRKHSPHVPIIAGLANVDIATTRQLLRKGVNDIVALPFAIDELVAAIVDAAEHIKPDQLADAEPAPFVALVKSIGGSGSTTLITHLAPHLAESMGDDARACIIDLDLQSGDVAAYMGCSPRRNLADLLEADERLDEDLIASVVCEGHPRVDVIAAPTDIVPIESVDFEQLMQVVTLARRMYDVVLIDLPTSFTNWSLNTVFAADETIMVGLETIQSLRHAKRQLDFLVSMGIARDKIQVVLNRTEKRLFKTIDASDAAKALKHPILATIGDEANLLRTAQDQGELVDAVQKRSKFTKDIMQLADLVAGRLAES</sequence>
<dbReference type="Gene3D" id="3.40.50.300">
    <property type="entry name" value="P-loop containing nucleotide triphosphate hydrolases"/>
    <property type="match status" value="1"/>
</dbReference>
<dbReference type="InterPro" id="IPR001789">
    <property type="entry name" value="Sig_transdc_resp-reg_receiver"/>
</dbReference>
<dbReference type="InterPro" id="IPR011006">
    <property type="entry name" value="CheY-like_superfamily"/>
</dbReference>
<evidence type="ECO:0000313" key="6">
    <source>
        <dbReference type="Proteomes" id="UP000057938"/>
    </source>
</evidence>
<dbReference type="SUPFAM" id="SSF52540">
    <property type="entry name" value="P-loop containing nucleoside triphosphate hydrolases"/>
    <property type="match status" value="1"/>
</dbReference>
<keyword evidence="2" id="KW-0067">ATP-binding</keyword>
<accession>A0A0M4M8B5</accession>
<dbReference type="InterPro" id="IPR050625">
    <property type="entry name" value="ParA/MinD_ATPase"/>
</dbReference>
<dbReference type="GO" id="GO:0016887">
    <property type="term" value="F:ATP hydrolysis activity"/>
    <property type="evidence" value="ECO:0007669"/>
    <property type="project" value="TreeGrafter"/>
</dbReference>
<dbReference type="GO" id="GO:0009898">
    <property type="term" value="C:cytoplasmic side of plasma membrane"/>
    <property type="evidence" value="ECO:0007669"/>
    <property type="project" value="TreeGrafter"/>
</dbReference>
<evidence type="ECO:0000259" key="4">
    <source>
        <dbReference type="PROSITE" id="PS50110"/>
    </source>
</evidence>
<name>A0A0M4M8B5_9SPHN</name>
<evidence type="ECO:0000256" key="2">
    <source>
        <dbReference type="ARBA" id="ARBA00022840"/>
    </source>
</evidence>
<dbReference type="PANTHER" id="PTHR43384:SF6">
    <property type="entry name" value="SEPTUM SITE-DETERMINING PROTEIN MIND HOMOLOG, CHLOROPLASTIC"/>
    <property type="match status" value="1"/>
</dbReference>
<dbReference type="GO" id="GO:0005524">
    <property type="term" value="F:ATP binding"/>
    <property type="evidence" value="ECO:0007669"/>
    <property type="project" value="UniProtKB-KW"/>
</dbReference>
<dbReference type="InterPro" id="IPR025669">
    <property type="entry name" value="AAA_dom"/>
</dbReference>